<dbReference type="SMART" id="SM00419">
    <property type="entry name" value="HTH_CRP"/>
    <property type="match status" value="1"/>
</dbReference>
<accession>A0ABV6URS3</accession>
<keyword evidence="2" id="KW-0238">DNA-binding</keyword>
<reference evidence="6 7" key="1">
    <citation type="submission" date="2024-09" db="EMBL/GenBank/DDBJ databases">
        <authorList>
            <person name="Lee S.D."/>
        </authorList>
    </citation>
    <scope>NUCLEOTIDE SEQUENCE [LARGE SCALE GENOMIC DNA]</scope>
    <source>
        <strain evidence="6 7">N1-5</strain>
    </source>
</reference>
<dbReference type="PRINTS" id="PR00034">
    <property type="entry name" value="HTHCRP"/>
</dbReference>
<evidence type="ECO:0000259" key="4">
    <source>
        <dbReference type="PROSITE" id="PS50042"/>
    </source>
</evidence>
<dbReference type="PANTHER" id="PTHR24567:SF74">
    <property type="entry name" value="HTH-TYPE TRANSCRIPTIONAL REGULATOR ARCR"/>
    <property type="match status" value="1"/>
</dbReference>
<evidence type="ECO:0000256" key="1">
    <source>
        <dbReference type="ARBA" id="ARBA00023015"/>
    </source>
</evidence>
<dbReference type="CDD" id="cd00038">
    <property type="entry name" value="CAP_ED"/>
    <property type="match status" value="1"/>
</dbReference>
<dbReference type="SUPFAM" id="SSF46785">
    <property type="entry name" value="Winged helix' DNA-binding domain"/>
    <property type="match status" value="1"/>
</dbReference>
<dbReference type="InterPro" id="IPR000595">
    <property type="entry name" value="cNMP-bd_dom"/>
</dbReference>
<dbReference type="Gene3D" id="2.60.120.10">
    <property type="entry name" value="Jelly Rolls"/>
    <property type="match status" value="1"/>
</dbReference>
<dbReference type="InterPro" id="IPR018490">
    <property type="entry name" value="cNMP-bd_dom_sf"/>
</dbReference>
<organism evidence="6 7">
    <name type="scientific">Streptacidiphilus cavernicola</name>
    <dbReference type="NCBI Taxonomy" id="3342716"/>
    <lineage>
        <taxon>Bacteria</taxon>
        <taxon>Bacillati</taxon>
        <taxon>Actinomycetota</taxon>
        <taxon>Actinomycetes</taxon>
        <taxon>Kitasatosporales</taxon>
        <taxon>Streptomycetaceae</taxon>
        <taxon>Streptacidiphilus</taxon>
    </lineage>
</organism>
<name>A0ABV6URS3_9ACTN</name>
<keyword evidence="7" id="KW-1185">Reference proteome</keyword>
<evidence type="ECO:0000313" key="7">
    <source>
        <dbReference type="Proteomes" id="UP001592528"/>
    </source>
</evidence>
<evidence type="ECO:0000256" key="2">
    <source>
        <dbReference type="ARBA" id="ARBA00023125"/>
    </source>
</evidence>
<dbReference type="SMART" id="SM00100">
    <property type="entry name" value="cNMP"/>
    <property type="match status" value="1"/>
</dbReference>
<protein>
    <submittedName>
        <fullName evidence="6">Crp/Fnr family transcriptional regulator</fullName>
    </submittedName>
</protein>
<dbReference type="Pfam" id="PF13545">
    <property type="entry name" value="HTH_Crp_2"/>
    <property type="match status" value="1"/>
</dbReference>
<dbReference type="RefSeq" id="WP_332262549.1">
    <property type="nucleotide sequence ID" value="NZ_JBHEZZ010000013.1"/>
</dbReference>
<feature type="domain" description="Cyclic nucleotide-binding" evidence="4">
    <location>
        <begin position="1"/>
        <end position="102"/>
    </location>
</feature>
<sequence>MRYAVREVLLREHEPSAHVLIMLTGWTKVTAAAANGYEALLALRGPGDIVGESAALSGRSRSATVTALGQVEAVAIDPARFLAVLHERPAIAMRLLALTTDRIRDSDRRRMEFAALSVQERLASLLLELSRTHGVVTAEGLRLTTGLTQQELAGSVGASREAVARLLKTLRDRGVVLTGRRGLVVLRPEVLRRMAHEDAS</sequence>
<dbReference type="EMBL" id="JBHEZZ010000013">
    <property type="protein sequence ID" value="MFC1404137.1"/>
    <property type="molecule type" value="Genomic_DNA"/>
</dbReference>
<dbReference type="PANTHER" id="PTHR24567">
    <property type="entry name" value="CRP FAMILY TRANSCRIPTIONAL REGULATORY PROTEIN"/>
    <property type="match status" value="1"/>
</dbReference>
<evidence type="ECO:0000259" key="5">
    <source>
        <dbReference type="PROSITE" id="PS51063"/>
    </source>
</evidence>
<evidence type="ECO:0000256" key="3">
    <source>
        <dbReference type="ARBA" id="ARBA00023163"/>
    </source>
</evidence>
<gene>
    <name evidence="6" type="ORF">ACEZDJ_22865</name>
</gene>
<dbReference type="Pfam" id="PF00027">
    <property type="entry name" value="cNMP_binding"/>
    <property type="match status" value="1"/>
</dbReference>
<dbReference type="InterPro" id="IPR012318">
    <property type="entry name" value="HTH_CRP"/>
</dbReference>
<dbReference type="Proteomes" id="UP001592528">
    <property type="component" value="Unassembled WGS sequence"/>
</dbReference>
<dbReference type="InterPro" id="IPR050397">
    <property type="entry name" value="Env_Response_Regulators"/>
</dbReference>
<dbReference type="PROSITE" id="PS50042">
    <property type="entry name" value="CNMP_BINDING_3"/>
    <property type="match status" value="1"/>
</dbReference>
<comment type="caution">
    <text evidence="6">The sequence shown here is derived from an EMBL/GenBank/DDBJ whole genome shotgun (WGS) entry which is preliminary data.</text>
</comment>
<dbReference type="InterPro" id="IPR014710">
    <property type="entry name" value="RmlC-like_jellyroll"/>
</dbReference>
<keyword evidence="1" id="KW-0805">Transcription regulation</keyword>
<proteinExistence type="predicted"/>
<dbReference type="SUPFAM" id="SSF51206">
    <property type="entry name" value="cAMP-binding domain-like"/>
    <property type="match status" value="1"/>
</dbReference>
<keyword evidence="3" id="KW-0804">Transcription</keyword>
<dbReference type="InterPro" id="IPR036390">
    <property type="entry name" value="WH_DNA-bd_sf"/>
</dbReference>
<evidence type="ECO:0000313" key="6">
    <source>
        <dbReference type="EMBL" id="MFC1404137.1"/>
    </source>
</evidence>
<dbReference type="PROSITE" id="PS51063">
    <property type="entry name" value="HTH_CRP_2"/>
    <property type="match status" value="1"/>
</dbReference>
<feature type="domain" description="HTH crp-type" evidence="5">
    <location>
        <begin position="116"/>
        <end position="189"/>
    </location>
</feature>